<evidence type="ECO:0000256" key="4">
    <source>
        <dbReference type="ARBA" id="ARBA00023157"/>
    </source>
</evidence>
<dbReference type="InParanoid" id="A0A0V1BJ71"/>
<keyword evidence="6" id="KW-0106">Calcium</keyword>
<dbReference type="GO" id="GO:0008173">
    <property type="term" value="F:RNA methyltransferase activity"/>
    <property type="evidence" value="ECO:0007669"/>
    <property type="project" value="InterPro"/>
</dbReference>
<evidence type="ECO:0000256" key="7">
    <source>
        <dbReference type="PIRSR" id="PIRSR601211-3"/>
    </source>
</evidence>
<evidence type="ECO:0000256" key="6">
    <source>
        <dbReference type="PIRSR" id="PIRSR601211-2"/>
    </source>
</evidence>
<dbReference type="GO" id="GO:0016042">
    <property type="term" value="P:lipid catabolic process"/>
    <property type="evidence" value="ECO:0007669"/>
    <property type="project" value="InterPro"/>
</dbReference>
<dbReference type="CDD" id="cd00125">
    <property type="entry name" value="PLA2c"/>
    <property type="match status" value="1"/>
</dbReference>
<dbReference type="Pfam" id="PF01189">
    <property type="entry name" value="Methyltr_RsmB-F"/>
    <property type="match status" value="1"/>
</dbReference>
<dbReference type="GO" id="GO:0005576">
    <property type="term" value="C:extracellular region"/>
    <property type="evidence" value="ECO:0007669"/>
    <property type="project" value="UniProtKB-SubCell"/>
</dbReference>
<evidence type="ECO:0000256" key="3">
    <source>
        <dbReference type="ARBA" id="ARBA00022552"/>
    </source>
</evidence>
<evidence type="ECO:0000256" key="1">
    <source>
        <dbReference type="ARBA" id="ARBA00004613"/>
    </source>
</evidence>
<name>A0A0V1BJ71_TRISP</name>
<keyword evidence="6" id="KW-0479">Metal-binding</keyword>
<evidence type="ECO:0000256" key="8">
    <source>
        <dbReference type="RuleBase" id="RU003654"/>
    </source>
</evidence>
<evidence type="ECO:0000256" key="5">
    <source>
        <dbReference type="PIRSR" id="PIRSR601211-1"/>
    </source>
</evidence>
<dbReference type="GO" id="GO:0050482">
    <property type="term" value="P:arachidonate secretion"/>
    <property type="evidence" value="ECO:0007669"/>
    <property type="project" value="InterPro"/>
</dbReference>
<proteinExistence type="inferred from homology"/>
<dbReference type="Gene3D" id="1.20.90.10">
    <property type="entry name" value="Phospholipase A2 domain"/>
    <property type="match status" value="1"/>
</dbReference>
<feature type="binding site" evidence="6">
    <location>
        <position position="589"/>
    </location>
    <ligand>
        <name>Ca(2+)</name>
        <dbReference type="ChEBI" id="CHEBI:29108"/>
    </ligand>
</feature>
<comment type="cofactor">
    <cofactor evidence="6">
        <name>Ca(2+)</name>
        <dbReference type="ChEBI" id="CHEBI:29108"/>
    </cofactor>
    <text evidence="6">Binds 1 Ca(2+) ion per subunit.</text>
</comment>
<sequence length="716" mass="81426">MTNKHIRLTVVSVFTSSGRSLFYTGNENLIERCRKKNTSGSLLKRLLATSLSTCCSFSYSNPIPDDYVTLDMMKISYKNMQINKSIDLFLVLCKMNEDLNRYNTVSVILTMLSLLRFSRRMKSHYSKRYWFNKRYDACNLALEYFDMFYEPVYRKKWPSIRLALLSDPKYCAVLNNLANSNASAELLFDQGAFDLMEEIRKFHKNNNQNQLSQSFQSPSEQHLSTEETGVQYAEVDCEKISDIRTDFGMTDFVPSREYLQRGNDQQLISMSEECVITLPDIPIQTDEIAYPAYLRVLLYPPGDISVFKPSPVSSNGCTEYYLMDAASVVPVLALNVEPSDVVLDMCAAPGGKSLLILETLLPELLVLNDVNLSRMNRLRRMLNSYIPSDSSIRERVVLKRKDASSSDWDELEKYDKVNGLKSLRVNGSLVYSTCSLSPVQNDMVIENVFRKLQIDHLNMEIVVVNLDNMVDNLKNSMAFDFFPCKYGQLIIPSLVNNFGPLYICKLKRSIDMGTTHVLLYLTLSAMYSGVVFTSALKQFTTTDNGILDYLCYTNSAENSLPNLGCMVECTAHVDGMIYYNNYGCYCGFGGSGTPVDEIDNCCKTHDECYDSAVDSGICGKWEQYYIWYYWQCNDGNPTCSSDKNKSKCAQALCNCDREIAICLGKQPVPKDKKQCNYQQSNIIWNTQHGVMLQNFNLGNLRLSTPEAYLLSSLKRN</sequence>
<keyword evidence="10" id="KW-0489">Methyltransferase</keyword>
<dbReference type="FunCoup" id="A0A0V1BJ71">
    <property type="interactions" value="846"/>
</dbReference>
<dbReference type="GO" id="GO:0006644">
    <property type="term" value="P:phospholipid metabolic process"/>
    <property type="evidence" value="ECO:0007669"/>
    <property type="project" value="InterPro"/>
</dbReference>
<dbReference type="AlphaFoldDB" id="A0A0V1BJ71"/>
<dbReference type="InterPro" id="IPR049560">
    <property type="entry name" value="MeTrfase_RsmB-F_NOP2_cat"/>
</dbReference>
<dbReference type="GO" id="GO:0004623">
    <property type="term" value="F:phospholipase A2 activity"/>
    <property type="evidence" value="ECO:0007669"/>
    <property type="project" value="InterPro"/>
</dbReference>
<gene>
    <name evidence="10" type="primary">NSUN4</name>
    <name evidence="10" type="ORF">T01_13181</name>
</gene>
<protein>
    <submittedName>
        <fullName evidence="10">5-methylcytosine rRNA methyltransferase NSUN4</fullName>
    </submittedName>
</protein>
<dbReference type="SUPFAM" id="SSF53335">
    <property type="entry name" value="S-adenosyl-L-methionine-dependent methyltransferases"/>
    <property type="match status" value="1"/>
</dbReference>
<feature type="binding site" evidence="6">
    <location>
        <position position="585"/>
    </location>
    <ligand>
        <name>Ca(2+)</name>
        <dbReference type="ChEBI" id="CHEBI:29108"/>
    </ligand>
</feature>
<dbReference type="Gene3D" id="6.20.240.40">
    <property type="match status" value="1"/>
</dbReference>
<organism evidence="10 11">
    <name type="scientific">Trichinella spiralis</name>
    <name type="common">Trichina worm</name>
    <dbReference type="NCBI Taxonomy" id="6334"/>
    <lineage>
        <taxon>Eukaryota</taxon>
        <taxon>Metazoa</taxon>
        <taxon>Ecdysozoa</taxon>
        <taxon>Nematoda</taxon>
        <taxon>Enoplea</taxon>
        <taxon>Dorylaimia</taxon>
        <taxon>Trichinellida</taxon>
        <taxon>Trichinellidae</taxon>
        <taxon>Trichinella</taxon>
    </lineage>
</organism>
<keyword evidence="11" id="KW-1185">Reference proteome</keyword>
<feature type="disulfide bond" evidence="7">
    <location>
        <begin position="586"/>
        <end position="602"/>
    </location>
</feature>
<dbReference type="GO" id="GO:0005509">
    <property type="term" value="F:calcium ion binding"/>
    <property type="evidence" value="ECO:0007669"/>
    <property type="project" value="InterPro"/>
</dbReference>
<dbReference type="InterPro" id="IPR033112">
    <property type="entry name" value="PLA2_Asp_AS"/>
</dbReference>
<dbReference type="InterPro" id="IPR016090">
    <property type="entry name" value="PLA2-like_dom"/>
</dbReference>
<dbReference type="EMBL" id="JYDH01000040">
    <property type="protein sequence ID" value="KRY36744.1"/>
    <property type="molecule type" value="Genomic_DNA"/>
</dbReference>
<feature type="binding site" evidence="6">
    <location>
        <position position="606"/>
    </location>
    <ligand>
        <name>Ca(2+)</name>
        <dbReference type="ChEBI" id="CHEBI:29108"/>
    </ligand>
</feature>
<dbReference type="PROSITE" id="PS00119">
    <property type="entry name" value="PA2_ASP"/>
    <property type="match status" value="1"/>
</dbReference>
<dbReference type="eggNOG" id="KOG2198">
    <property type="taxonomic scope" value="Eukaryota"/>
</dbReference>
<feature type="domain" description="Phospholipase A2-like central" evidence="9">
    <location>
        <begin position="559"/>
        <end position="679"/>
    </location>
</feature>
<accession>A0A0V1BJ71</accession>
<dbReference type="SUPFAM" id="SSF48619">
    <property type="entry name" value="Phospholipase A2, PLA2"/>
    <property type="match status" value="1"/>
</dbReference>
<dbReference type="Pfam" id="PF00068">
    <property type="entry name" value="Phospholip_A2_1"/>
    <property type="match status" value="1"/>
</dbReference>
<dbReference type="STRING" id="6334.A0A0V1BJ71"/>
<dbReference type="PROSITE" id="PS00118">
    <property type="entry name" value="PA2_HIS"/>
    <property type="match status" value="1"/>
</dbReference>
<keyword evidence="3" id="KW-0698">rRNA processing</keyword>
<dbReference type="Proteomes" id="UP000054776">
    <property type="component" value="Unassembled WGS sequence"/>
</dbReference>
<dbReference type="GO" id="GO:0031167">
    <property type="term" value="P:rRNA methylation"/>
    <property type="evidence" value="ECO:0007669"/>
    <property type="project" value="TreeGrafter"/>
</dbReference>
<dbReference type="PANTHER" id="PTHR22808:SF3">
    <property type="entry name" value="5-METHYLCYTOSINE RRNA METHYLTRANSFERASE NSUN4"/>
    <property type="match status" value="1"/>
</dbReference>
<keyword evidence="2" id="KW-0964">Secreted</keyword>
<evidence type="ECO:0000256" key="2">
    <source>
        <dbReference type="ARBA" id="ARBA00022525"/>
    </source>
</evidence>
<dbReference type="InterPro" id="IPR001211">
    <property type="entry name" value="PLA2"/>
</dbReference>
<dbReference type="OrthoDB" id="8020218at2759"/>
<reference evidence="10 11" key="1">
    <citation type="submission" date="2015-01" db="EMBL/GenBank/DDBJ databases">
        <title>Evolution of Trichinella species and genotypes.</title>
        <authorList>
            <person name="Korhonen P.K."/>
            <person name="Edoardo P."/>
            <person name="Giuseppe L.R."/>
            <person name="Gasser R.B."/>
        </authorList>
    </citation>
    <scope>NUCLEOTIDE SEQUENCE [LARGE SCALE GENOMIC DNA]</scope>
    <source>
        <strain evidence="10">ISS3</strain>
    </source>
</reference>
<dbReference type="InterPro" id="IPR033113">
    <property type="entry name" value="PLA2_histidine"/>
</dbReference>
<comment type="caution">
    <text evidence="10">The sequence shown here is derived from an EMBL/GenBank/DDBJ whole genome shotgun (WGS) entry which is preliminary data.</text>
</comment>
<dbReference type="PRINTS" id="PR00389">
    <property type="entry name" value="PHPHLIPASEA2"/>
</dbReference>
<dbReference type="PANTHER" id="PTHR22808">
    <property type="entry name" value="NCL1 YEAST -RELATED NOL1/NOP2/FMU SUN DOMAIN-CONTAINING"/>
    <property type="match status" value="1"/>
</dbReference>
<dbReference type="InterPro" id="IPR036444">
    <property type="entry name" value="PLipase_A2_dom_sf"/>
</dbReference>
<dbReference type="Gene3D" id="3.40.50.150">
    <property type="entry name" value="Vaccinia Virus protein VP39"/>
    <property type="match status" value="2"/>
</dbReference>
<feature type="disulfide bond" evidence="7">
    <location>
        <begin position="601"/>
        <end position="662"/>
    </location>
</feature>
<keyword evidence="4 7" id="KW-1015">Disulfide bond</keyword>
<feature type="disulfide bond" evidence="7">
    <location>
        <begin position="608"/>
        <end position="655"/>
    </location>
</feature>
<keyword evidence="10" id="KW-0808">Transferase</keyword>
<comment type="subcellular location">
    <subcellularLocation>
        <location evidence="1">Secreted</location>
    </subcellularLocation>
</comment>
<comment type="similarity">
    <text evidence="8">Belongs to the phospholipase A2 family.</text>
</comment>
<feature type="disulfide bond" evidence="7">
    <location>
        <begin position="639"/>
        <end position="653"/>
    </location>
</feature>
<dbReference type="SMART" id="SM00085">
    <property type="entry name" value="PA2c"/>
    <property type="match status" value="1"/>
</dbReference>
<feature type="binding site" evidence="6">
    <location>
        <position position="587"/>
    </location>
    <ligand>
        <name>Ca(2+)</name>
        <dbReference type="ChEBI" id="CHEBI:29108"/>
    </ligand>
</feature>
<feature type="active site" evidence="5">
    <location>
        <position position="656"/>
    </location>
</feature>
<evidence type="ECO:0000259" key="9">
    <source>
        <dbReference type="SMART" id="SM00085"/>
    </source>
</evidence>
<dbReference type="InterPro" id="IPR023267">
    <property type="entry name" value="RCMT"/>
</dbReference>
<evidence type="ECO:0000313" key="10">
    <source>
        <dbReference type="EMBL" id="KRY36744.1"/>
    </source>
</evidence>
<feature type="active site" evidence="5">
    <location>
        <position position="605"/>
    </location>
</feature>
<dbReference type="InterPro" id="IPR029063">
    <property type="entry name" value="SAM-dependent_MTases_sf"/>
</dbReference>
<evidence type="ECO:0000313" key="11">
    <source>
        <dbReference type="Proteomes" id="UP000054776"/>
    </source>
</evidence>
<dbReference type="GO" id="GO:0005762">
    <property type="term" value="C:mitochondrial large ribosomal subunit"/>
    <property type="evidence" value="ECO:0007669"/>
    <property type="project" value="TreeGrafter"/>
</dbReference>